<protein>
    <submittedName>
        <fullName evidence="2">Leucine carboxyl methyltransferase</fullName>
    </submittedName>
</protein>
<dbReference type="VEuPathDB" id="ToxoDB:CSUI_004097"/>
<dbReference type="EMBL" id="MIGC01001848">
    <property type="protein sequence ID" value="PHJ22061.1"/>
    <property type="molecule type" value="Genomic_DNA"/>
</dbReference>
<name>A0A2C6KD81_9APIC</name>
<keyword evidence="1" id="KW-0949">S-adenosyl-L-methionine</keyword>
<dbReference type="Proteomes" id="UP000221165">
    <property type="component" value="Unassembled WGS sequence"/>
</dbReference>
<organism evidence="2 3">
    <name type="scientific">Cystoisospora suis</name>
    <dbReference type="NCBI Taxonomy" id="483139"/>
    <lineage>
        <taxon>Eukaryota</taxon>
        <taxon>Sar</taxon>
        <taxon>Alveolata</taxon>
        <taxon>Apicomplexa</taxon>
        <taxon>Conoidasida</taxon>
        <taxon>Coccidia</taxon>
        <taxon>Eucoccidiorida</taxon>
        <taxon>Eimeriorina</taxon>
        <taxon>Sarcocystidae</taxon>
        <taxon>Cystoisospora</taxon>
    </lineage>
</organism>
<dbReference type="RefSeq" id="XP_067923738.1">
    <property type="nucleotide sequence ID" value="XM_068064292.1"/>
</dbReference>
<proteinExistence type="predicted"/>
<dbReference type="PANTHER" id="PTHR13600:SF21">
    <property type="entry name" value="LEUCINE CARBOXYL METHYLTRANSFERASE 1"/>
    <property type="match status" value="1"/>
</dbReference>
<dbReference type="GO" id="GO:0008168">
    <property type="term" value="F:methyltransferase activity"/>
    <property type="evidence" value="ECO:0007669"/>
    <property type="project" value="UniProtKB-KW"/>
</dbReference>
<dbReference type="Gene3D" id="3.40.50.150">
    <property type="entry name" value="Vaccinia Virus protein VP39"/>
    <property type="match status" value="1"/>
</dbReference>
<dbReference type="InterPro" id="IPR016651">
    <property type="entry name" value="LCMT1"/>
</dbReference>
<accession>A0A2C6KD81</accession>
<evidence type="ECO:0000256" key="1">
    <source>
        <dbReference type="ARBA" id="ARBA00022691"/>
    </source>
</evidence>
<dbReference type="SUPFAM" id="SSF53335">
    <property type="entry name" value="S-adenosyl-L-methionine-dependent methyltransferases"/>
    <property type="match status" value="1"/>
</dbReference>
<keyword evidence="2" id="KW-0808">Transferase</keyword>
<evidence type="ECO:0000313" key="2">
    <source>
        <dbReference type="EMBL" id="PHJ22061.1"/>
    </source>
</evidence>
<dbReference type="InterPro" id="IPR029063">
    <property type="entry name" value="SAM-dependent_MTases_sf"/>
</dbReference>
<reference evidence="2 3" key="1">
    <citation type="journal article" date="2017" name="Int. J. Parasitol.">
        <title>The genome of the protozoan parasite Cystoisospora suis and a reverse vaccinology approach to identify vaccine candidates.</title>
        <authorList>
            <person name="Palmieri N."/>
            <person name="Shrestha A."/>
            <person name="Ruttkowski B."/>
            <person name="Beck T."/>
            <person name="Vogl C."/>
            <person name="Tomley F."/>
            <person name="Blake D.P."/>
            <person name="Joachim A."/>
        </authorList>
    </citation>
    <scope>NUCLEOTIDE SEQUENCE [LARGE SCALE GENOMIC DNA]</scope>
    <source>
        <strain evidence="2 3">Wien I</strain>
    </source>
</reference>
<gene>
    <name evidence="2" type="ORF">CSUI_004097</name>
</gene>
<dbReference type="GO" id="GO:0032259">
    <property type="term" value="P:methylation"/>
    <property type="evidence" value="ECO:0007669"/>
    <property type="project" value="UniProtKB-KW"/>
</dbReference>
<dbReference type="PANTHER" id="PTHR13600">
    <property type="entry name" value="LEUCINE CARBOXYL METHYLTRANSFERASE"/>
    <property type="match status" value="1"/>
</dbReference>
<comment type="caution">
    <text evidence="2">The sequence shown here is derived from an EMBL/GenBank/DDBJ whole genome shotgun (WGS) entry which is preliminary data.</text>
</comment>
<dbReference type="GeneID" id="94427503"/>
<evidence type="ECO:0000313" key="3">
    <source>
        <dbReference type="Proteomes" id="UP000221165"/>
    </source>
</evidence>
<keyword evidence="2" id="KW-0489">Methyltransferase</keyword>
<dbReference type="OrthoDB" id="203237at2759"/>
<sequence length="70" mass="8226">MNKIYDKFIPIHDRNRIQRLELFDELEEWRLIQAHYSIAVAVKDPNSREGGPSDAGLQHMKRIYEDLGTS</sequence>
<keyword evidence="3" id="KW-1185">Reference proteome</keyword>
<dbReference type="AlphaFoldDB" id="A0A2C6KD81"/>